<dbReference type="SUPFAM" id="SSF58100">
    <property type="entry name" value="Bacterial hemolysins"/>
    <property type="match status" value="1"/>
</dbReference>
<feature type="region of interest" description="Disordered" evidence="1">
    <location>
        <begin position="1"/>
        <end position="67"/>
    </location>
</feature>
<evidence type="ECO:0000313" key="3">
    <source>
        <dbReference type="Proteomes" id="UP000483432"/>
    </source>
</evidence>
<feature type="compositionally biased region" description="Low complexity" evidence="1">
    <location>
        <begin position="1"/>
        <end position="15"/>
    </location>
</feature>
<name>A0A7C9TB46_9PROT</name>
<gene>
    <name evidence="2" type="ORF">GZ085_12510</name>
</gene>
<feature type="compositionally biased region" description="Basic and acidic residues" evidence="1">
    <location>
        <begin position="16"/>
        <end position="26"/>
    </location>
</feature>
<dbReference type="AlphaFoldDB" id="A0A7C9TB46"/>
<dbReference type="Proteomes" id="UP000483432">
    <property type="component" value="Unassembled WGS sequence"/>
</dbReference>
<proteinExistence type="predicted"/>
<evidence type="ECO:0000256" key="1">
    <source>
        <dbReference type="SAM" id="MobiDB-lite"/>
    </source>
</evidence>
<evidence type="ECO:0000313" key="2">
    <source>
        <dbReference type="EMBL" id="NDP49183.1"/>
    </source>
</evidence>
<accession>A0A7C9TB46</accession>
<comment type="caution">
    <text evidence="2">The sequence shown here is derived from an EMBL/GenBank/DDBJ whole genome shotgun (WGS) entry which is preliminary data.</text>
</comment>
<protein>
    <submittedName>
        <fullName evidence="2">Uncharacterized protein</fullName>
    </submittedName>
</protein>
<sequence>MHDMSGEMMEMSGMMEKGDLNPDAMKKMSKQTKQMGSMMENMSSMMGKGAMTDAGQNKQMDQMRKQIDQMRKQIDQMRKQIDQMRKDMPASSGMK</sequence>
<reference evidence="2 3" key="1">
    <citation type="submission" date="2019-09" db="EMBL/GenBank/DDBJ databases">
        <title>H2 Metabolism Revealed by Metagenomic Analysis in Subglacial Sediment of East Antarctica.</title>
        <authorList>
            <person name="Yang Z."/>
            <person name="Zhang Y."/>
            <person name="Lv Y."/>
            <person name="Yan W."/>
            <person name="Xiao X."/>
            <person name="Sun B."/>
            <person name="Ma H."/>
        </authorList>
    </citation>
    <scope>NUCLEOTIDE SEQUENCE [LARGE SCALE GENOMIC DNA]</scope>
    <source>
        <strain evidence="2">Bin2_2</strain>
    </source>
</reference>
<dbReference type="EMBL" id="JAAFGW010000222">
    <property type="protein sequence ID" value="NDP49183.1"/>
    <property type="molecule type" value="Genomic_DNA"/>
</dbReference>
<organism evidence="2 3">
    <name type="scientific">Sulfuriferula multivorans</name>
    <dbReference type="NCBI Taxonomy" id="1559896"/>
    <lineage>
        <taxon>Bacteria</taxon>
        <taxon>Pseudomonadati</taxon>
        <taxon>Pseudomonadota</taxon>
        <taxon>Betaproteobacteria</taxon>
        <taxon>Nitrosomonadales</taxon>
        <taxon>Sulfuricellaceae</taxon>
        <taxon>Sulfuriferula</taxon>
    </lineage>
</organism>
<feature type="compositionally biased region" description="Low complexity" evidence="1">
    <location>
        <begin position="35"/>
        <end position="49"/>
    </location>
</feature>